<proteinExistence type="predicted"/>
<accession>A0A0B0PMX1</accession>
<dbReference type="AlphaFoldDB" id="A0A0B0PMX1"/>
<dbReference type="EMBL" id="KN436067">
    <property type="protein sequence ID" value="KHG26330.1"/>
    <property type="molecule type" value="Genomic_DNA"/>
</dbReference>
<evidence type="ECO:0000313" key="2">
    <source>
        <dbReference type="Proteomes" id="UP000032142"/>
    </source>
</evidence>
<keyword evidence="2" id="KW-1185">Reference proteome</keyword>
<sequence>MHQELDVKDFNGYQLLSSACCSPIMENMFNYCA</sequence>
<protein>
    <submittedName>
        <fullName evidence="1">Uncharacterized protein</fullName>
    </submittedName>
</protein>
<reference evidence="2" key="1">
    <citation type="submission" date="2014-09" db="EMBL/GenBank/DDBJ databases">
        <authorList>
            <person name="Mudge J."/>
            <person name="Ramaraj T."/>
            <person name="Lindquist I.E."/>
            <person name="Bharti A.K."/>
            <person name="Sundararajan A."/>
            <person name="Cameron C.T."/>
            <person name="Woodward J.E."/>
            <person name="May G.D."/>
            <person name="Brubaker C."/>
            <person name="Broadhvest J."/>
            <person name="Wilkins T.A."/>
        </authorList>
    </citation>
    <scope>NUCLEOTIDE SEQUENCE</scope>
    <source>
        <strain evidence="2">cv. AKA8401</strain>
    </source>
</reference>
<evidence type="ECO:0000313" key="1">
    <source>
        <dbReference type="EMBL" id="KHG26330.1"/>
    </source>
</evidence>
<organism evidence="1 2">
    <name type="scientific">Gossypium arboreum</name>
    <name type="common">Tree cotton</name>
    <name type="synonym">Gossypium nanking</name>
    <dbReference type="NCBI Taxonomy" id="29729"/>
    <lineage>
        <taxon>Eukaryota</taxon>
        <taxon>Viridiplantae</taxon>
        <taxon>Streptophyta</taxon>
        <taxon>Embryophyta</taxon>
        <taxon>Tracheophyta</taxon>
        <taxon>Spermatophyta</taxon>
        <taxon>Magnoliopsida</taxon>
        <taxon>eudicotyledons</taxon>
        <taxon>Gunneridae</taxon>
        <taxon>Pentapetalae</taxon>
        <taxon>rosids</taxon>
        <taxon>malvids</taxon>
        <taxon>Malvales</taxon>
        <taxon>Malvaceae</taxon>
        <taxon>Malvoideae</taxon>
        <taxon>Gossypium</taxon>
    </lineage>
</organism>
<dbReference type="Proteomes" id="UP000032142">
    <property type="component" value="Unassembled WGS sequence"/>
</dbReference>
<gene>
    <name evidence="1" type="ORF">F383_09085</name>
</gene>
<name>A0A0B0PMX1_GOSAR</name>